<reference evidence="3" key="1">
    <citation type="submission" date="2016-04" db="EMBL/GenBank/DDBJ databases">
        <authorList>
            <person name="Evans L.H."/>
            <person name="Alamgir A."/>
            <person name="Owens N."/>
            <person name="Weber N.D."/>
            <person name="Virtaneva K."/>
            <person name="Barbian K."/>
            <person name="Babar A."/>
            <person name="Rosenke K."/>
        </authorList>
    </citation>
    <scope>NUCLEOTIDE SEQUENCE</scope>
    <source>
        <strain evidence="3">86</strain>
    </source>
</reference>
<dbReference type="EMBL" id="FLUO01000001">
    <property type="protein sequence ID" value="SBV99833.1"/>
    <property type="molecule type" value="Genomic_DNA"/>
</dbReference>
<gene>
    <name evidence="3" type="primary">tonB</name>
    <name evidence="3" type="ORF">KL86APRO_11222</name>
</gene>
<evidence type="ECO:0000256" key="2">
    <source>
        <dbReference type="SAM" id="MobiDB-lite"/>
    </source>
</evidence>
<feature type="region of interest" description="Disordered" evidence="2">
    <location>
        <begin position="92"/>
        <end position="122"/>
    </location>
</feature>
<accession>A0A212JK67</accession>
<keyword evidence="1" id="KW-0175">Coiled coil</keyword>
<sequence>MIRLLVVTAFLFSVLSVGLVAVKTRVQEMETRLSVLQRDIRSDRDAIRVLKAEWSHLNDPVRLKRLADAYLKLSPVTSAQIASVKALPFAAPDAPEARTANQPARPVPPPGPPEVASRRTAP</sequence>
<evidence type="ECO:0000256" key="1">
    <source>
        <dbReference type="SAM" id="Coils"/>
    </source>
</evidence>
<name>A0A212JK67_9PROT</name>
<protein>
    <recommendedName>
        <fullName evidence="4">Periplasmic protein TonB</fullName>
    </recommendedName>
</protein>
<evidence type="ECO:0000313" key="3">
    <source>
        <dbReference type="EMBL" id="SBV99833.1"/>
    </source>
</evidence>
<evidence type="ECO:0008006" key="4">
    <source>
        <dbReference type="Google" id="ProtNLM"/>
    </source>
</evidence>
<feature type="coiled-coil region" evidence="1">
    <location>
        <begin position="19"/>
        <end position="46"/>
    </location>
</feature>
<dbReference type="AlphaFoldDB" id="A0A212JK67"/>
<proteinExistence type="predicted"/>
<organism evidence="3">
    <name type="scientific">uncultured Alphaproteobacteria bacterium</name>
    <dbReference type="NCBI Taxonomy" id="91750"/>
    <lineage>
        <taxon>Bacteria</taxon>
        <taxon>Pseudomonadati</taxon>
        <taxon>Pseudomonadota</taxon>
        <taxon>Alphaproteobacteria</taxon>
        <taxon>environmental samples</taxon>
    </lineage>
</organism>